<name>A0A9E7MXW5_THEAG</name>
<accession>A0A9E7MXW5</accession>
<keyword evidence="2" id="KW-1185">Reference proteome</keyword>
<reference evidence="1" key="2">
    <citation type="submission" date="2022-06" db="EMBL/GenBank/DDBJ databases">
        <authorList>
            <person name="Park Y.-J."/>
        </authorList>
    </citation>
    <scope>NUCLEOTIDE SEQUENCE</scope>
    <source>
        <strain evidence="1">TY</strain>
    </source>
</reference>
<gene>
    <name evidence="1" type="ORF">NF865_01500</name>
</gene>
<dbReference type="Proteomes" id="UP001055732">
    <property type="component" value="Chromosome"/>
</dbReference>
<evidence type="ECO:0000313" key="1">
    <source>
        <dbReference type="EMBL" id="USS40923.1"/>
    </source>
</evidence>
<sequence>MRFGARDAVYLFIIFLLITQLWSVSRENERLQEEKRGVTESLVDSLLIHEIFEVRHHAKLTKTLMSNLTDPEFKLALLIELNNTKYSLFRLERDADHLGARLGYEDDSLYPSGGKCVELLEIVYYKVQSENATHKDVLLAAKGLDAIINFTHVYPPTYENVVQGLSDMNEECQRLLQTKNGT</sequence>
<proteinExistence type="predicted"/>
<evidence type="ECO:0000313" key="2">
    <source>
        <dbReference type="Proteomes" id="UP001055732"/>
    </source>
</evidence>
<protein>
    <submittedName>
        <fullName evidence="1">Uncharacterized protein</fullName>
    </submittedName>
</protein>
<dbReference type="AlphaFoldDB" id="A0A9E7MXW5"/>
<dbReference type="KEGG" id="tagg:NF865_01500"/>
<dbReference type="EMBL" id="CP099582">
    <property type="protein sequence ID" value="USS40923.1"/>
    <property type="molecule type" value="Genomic_DNA"/>
</dbReference>
<organism evidence="1 2">
    <name type="scientific">Thermococcus aggregans</name>
    <dbReference type="NCBI Taxonomy" id="110163"/>
    <lineage>
        <taxon>Archaea</taxon>
        <taxon>Methanobacteriati</taxon>
        <taxon>Methanobacteriota</taxon>
        <taxon>Thermococci</taxon>
        <taxon>Thermococcales</taxon>
        <taxon>Thermococcaceae</taxon>
        <taxon>Thermococcus</taxon>
    </lineage>
</organism>
<reference evidence="1" key="1">
    <citation type="journal article" date="1998" name="Int. J. Syst. Bacteriol. 48 Pt">
        <title>Thermococcus guaymasensis sp. nov. and Thermococcus aggregans sp. nov., two novel thermophilic archaea isolated from the Guaymas Basin hydrothermal vent site.</title>
        <authorList>
            <person name="Canganella F."/>
            <person name="Jones W.J."/>
            <person name="Gambacorta A."/>
            <person name="Antranikian G."/>
        </authorList>
    </citation>
    <scope>NUCLEOTIDE SEQUENCE</scope>
    <source>
        <strain evidence="1">TY</strain>
    </source>
</reference>
<dbReference type="RefSeq" id="WP_253304864.1">
    <property type="nucleotide sequence ID" value="NZ_CP099582.1"/>
</dbReference>